<accession>A0A1P8U844</accession>
<evidence type="ECO:0000256" key="2">
    <source>
        <dbReference type="SAM" id="Phobius"/>
    </source>
</evidence>
<keyword evidence="2" id="KW-0472">Membrane</keyword>
<feature type="coiled-coil region" evidence="1">
    <location>
        <begin position="221"/>
        <end position="271"/>
    </location>
</feature>
<keyword evidence="5" id="KW-1185">Reference proteome</keyword>
<protein>
    <recommendedName>
        <fullName evidence="3">DUF4349 domain-containing protein</fullName>
    </recommendedName>
</protein>
<sequence>MNDTALPALSDGRIEEMERALFAQIADERDERLQIAERARLRAVHRGRMWMGGAAAAAVVAVAAVIAPQVLPSVIGTTESAAVAPASGWSLTDGAVTDSAGGAESAAGSTASGEVGGDAREIAASASATVEVDDAAAAVDAIGKAAVAAGGYVETMSVGQAGEVAVDPAAGGGEVMPWRPSGSWITVRVPADQLTATLAGLSEAGTVTSSQIDRRDVTTEAVDLRARVAALETSVARLTELLAQSTSTADLIAAESALSERQSELDSLRQQLTWLEGQVDMSSVTVTLTEPAPTVHADPAGFGDGVAAGWNGLVATLNGVVIAIGFLLPWLGVLAIAGLVVWAVRGAVRRRRAARGTDAGGDAPEA</sequence>
<dbReference type="EMBL" id="CP018762">
    <property type="protein sequence ID" value="APZ34298.1"/>
    <property type="molecule type" value="Genomic_DNA"/>
</dbReference>
<dbReference type="Proteomes" id="UP000187185">
    <property type="component" value="Chromosome"/>
</dbReference>
<evidence type="ECO:0000259" key="3">
    <source>
        <dbReference type="Pfam" id="PF14257"/>
    </source>
</evidence>
<name>A0A1P8U844_9MICO</name>
<keyword evidence="2" id="KW-0812">Transmembrane</keyword>
<evidence type="ECO:0000313" key="5">
    <source>
        <dbReference type="Proteomes" id="UP000187185"/>
    </source>
</evidence>
<dbReference type="InterPro" id="IPR025645">
    <property type="entry name" value="DUF4349"/>
</dbReference>
<dbReference type="RefSeq" id="WP_076690612.1">
    <property type="nucleotide sequence ID" value="NZ_CP018762.1"/>
</dbReference>
<gene>
    <name evidence="4" type="ORF">BOH66_08625</name>
</gene>
<dbReference type="Pfam" id="PF14257">
    <property type="entry name" value="DUF4349"/>
    <property type="match status" value="1"/>
</dbReference>
<feature type="domain" description="DUF4349" evidence="3">
    <location>
        <begin position="120"/>
        <end position="342"/>
    </location>
</feature>
<reference evidence="4 5" key="1">
    <citation type="submission" date="2016-12" db="EMBL/GenBank/DDBJ databases">
        <title>Complete genome sequence of Microbacterium aurum KACC 15219.</title>
        <authorList>
            <person name="Jung Y."/>
            <person name="Shin J.-H."/>
            <person name="Lee Y.-J."/>
            <person name="Yi H."/>
            <person name="Bahn Y.-S."/>
            <person name="Kim J.F."/>
            <person name="Lee D.-W."/>
        </authorList>
    </citation>
    <scope>NUCLEOTIDE SEQUENCE [LARGE SCALE GENOMIC DNA]</scope>
    <source>
        <strain evidence="4 5">KACC 15219</strain>
    </source>
</reference>
<keyword evidence="1" id="KW-0175">Coiled coil</keyword>
<dbReference type="STRING" id="36805.BOH66_08625"/>
<evidence type="ECO:0000256" key="1">
    <source>
        <dbReference type="SAM" id="Coils"/>
    </source>
</evidence>
<feature type="transmembrane region" description="Helical" evidence="2">
    <location>
        <begin position="320"/>
        <end position="344"/>
    </location>
</feature>
<keyword evidence="2" id="KW-1133">Transmembrane helix</keyword>
<dbReference type="OrthoDB" id="186919at2"/>
<feature type="transmembrane region" description="Helical" evidence="2">
    <location>
        <begin position="50"/>
        <end position="71"/>
    </location>
</feature>
<evidence type="ECO:0000313" key="4">
    <source>
        <dbReference type="EMBL" id="APZ34298.1"/>
    </source>
</evidence>
<dbReference type="AlphaFoldDB" id="A0A1P8U844"/>
<organism evidence="4 5">
    <name type="scientific">Microbacterium aurum</name>
    <dbReference type="NCBI Taxonomy" id="36805"/>
    <lineage>
        <taxon>Bacteria</taxon>
        <taxon>Bacillati</taxon>
        <taxon>Actinomycetota</taxon>
        <taxon>Actinomycetes</taxon>
        <taxon>Micrococcales</taxon>
        <taxon>Microbacteriaceae</taxon>
        <taxon>Microbacterium</taxon>
    </lineage>
</organism>
<proteinExistence type="predicted"/>
<dbReference type="KEGG" id="maur:BOH66_08625"/>